<sequence length="98" mass="11007">MLDTVFSESSNKGRMLLKHANQYALYLVKLFSPTVLPDIGFDVLELWGKLRNSESAYRMNSPKTALAADSTHASRCLPGNARRTICGKLLLVREMDYV</sequence>
<evidence type="ECO:0000313" key="2">
    <source>
        <dbReference type="WBParaSite" id="Hba_09191"/>
    </source>
</evidence>
<dbReference type="WBParaSite" id="Hba_09191">
    <property type="protein sequence ID" value="Hba_09191"/>
    <property type="gene ID" value="Hba_09191"/>
</dbReference>
<protein>
    <submittedName>
        <fullName evidence="2">Anticodon_1 domain-containing protein</fullName>
    </submittedName>
</protein>
<accession>A0A1I7WVL8</accession>
<keyword evidence="1" id="KW-1185">Reference proteome</keyword>
<proteinExistence type="predicted"/>
<dbReference type="Proteomes" id="UP000095283">
    <property type="component" value="Unplaced"/>
</dbReference>
<name>A0A1I7WVL8_HETBA</name>
<organism evidence="1 2">
    <name type="scientific">Heterorhabditis bacteriophora</name>
    <name type="common">Entomopathogenic nematode worm</name>
    <dbReference type="NCBI Taxonomy" id="37862"/>
    <lineage>
        <taxon>Eukaryota</taxon>
        <taxon>Metazoa</taxon>
        <taxon>Ecdysozoa</taxon>
        <taxon>Nematoda</taxon>
        <taxon>Chromadorea</taxon>
        <taxon>Rhabditida</taxon>
        <taxon>Rhabditina</taxon>
        <taxon>Rhabditomorpha</taxon>
        <taxon>Strongyloidea</taxon>
        <taxon>Heterorhabditidae</taxon>
        <taxon>Heterorhabditis</taxon>
    </lineage>
</organism>
<reference evidence="2" key="1">
    <citation type="submission" date="2016-11" db="UniProtKB">
        <authorList>
            <consortium name="WormBaseParasite"/>
        </authorList>
    </citation>
    <scope>IDENTIFICATION</scope>
</reference>
<dbReference type="AlphaFoldDB" id="A0A1I7WVL8"/>
<evidence type="ECO:0000313" key="1">
    <source>
        <dbReference type="Proteomes" id="UP000095283"/>
    </source>
</evidence>